<evidence type="ECO:0000313" key="6">
    <source>
        <dbReference type="Proteomes" id="UP000235114"/>
    </source>
</evidence>
<comment type="caution">
    <text evidence="3">The sequence shown here is derived from an EMBL/GenBank/DDBJ whole genome shotgun (WGS) entry which is preliminary data.</text>
</comment>
<proteinExistence type="predicted"/>
<evidence type="ECO:0000313" key="3">
    <source>
        <dbReference type="EMBL" id="PLR86099.1"/>
    </source>
</evidence>
<dbReference type="Proteomes" id="UP000235114">
    <property type="component" value="Unassembled WGS sequence"/>
</dbReference>
<feature type="transmembrane region" description="Helical" evidence="2">
    <location>
        <begin position="45"/>
        <end position="64"/>
    </location>
</feature>
<dbReference type="OrthoDB" id="2965336at2"/>
<dbReference type="AlphaFoldDB" id="A0A2N5GRP2"/>
<keyword evidence="2" id="KW-0472">Membrane</keyword>
<feature type="compositionally biased region" description="Polar residues" evidence="1">
    <location>
        <begin position="111"/>
        <end position="130"/>
    </location>
</feature>
<gene>
    <name evidence="3" type="ORF">CU635_03430</name>
    <name evidence="4" type="ORF">CVD25_05140</name>
</gene>
<dbReference type="EMBL" id="PGVA01000004">
    <property type="protein sequence ID" value="PLR86099.1"/>
    <property type="molecule type" value="Genomic_DNA"/>
</dbReference>
<evidence type="ECO:0000256" key="1">
    <source>
        <dbReference type="SAM" id="MobiDB-lite"/>
    </source>
</evidence>
<sequence>MKKSEWSDERIEKLLGQMPKLTDHRNPQDIHQNIAGKLGKRKRQAWLMPGLATAAALILFFILAPELLDWRSSPARDTNLESAERQNEGRQENKIALESNSRADKAEKNSQQESTADIQTNPEENNQNTFAAKGSDALSPLPERTAVYEDDLNGQELLTYALPADGGNNIVPISVLVANEEKKPWLDLYKKTAGQLMEETWGLDEYYPLKAELSMDETKRELTINFAADSQYGQGSRSEITIPEVLEQNFAGKVDTVILKTAGEPGLMLGNNGPLNEINLASAQSTGDHGYFFLNQDGRAQPLLVPSSKEYNTIDEAFIAMQKQSTEGNLIPSIPSHFEITPGEKNAKLLSVELKGSENNENAADLVYTVEAILLTAKDFGYEAVILKNDEVKSIGGFPVAEVINVPLGANKQNIRK</sequence>
<dbReference type="Proteomes" id="UP000234951">
    <property type="component" value="Unassembled WGS sequence"/>
</dbReference>
<dbReference type="RefSeq" id="WP_101575763.1">
    <property type="nucleotide sequence ID" value="NZ_PGVA01000004.1"/>
</dbReference>
<reference evidence="4 6" key="2">
    <citation type="submission" date="2017-12" db="EMBL/GenBank/DDBJ databases">
        <title>Comparative Functional Genomics of Dry Heat Resistant strains isolated from the Viking Spacecraft.</title>
        <authorList>
            <person name="Seuylemezian A."/>
            <person name="Cooper K."/>
            <person name="Vaishampayan P."/>
        </authorList>
    </citation>
    <scope>NUCLEOTIDE SEQUENCE [LARGE SCALE GENOMIC DNA]</scope>
    <source>
        <strain evidence="4 6">ATCC 29669</strain>
    </source>
</reference>
<organism evidence="3 5">
    <name type="scientific">Bacillus canaveralius</name>
    <dbReference type="NCBI Taxonomy" id="1403243"/>
    <lineage>
        <taxon>Bacteria</taxon>
        <taxon>Bacillati</taxon>
        <taxon>Bacillota</taxon>
        <taxon>Bacilli</taxon>
        <taxon>Bacillales</taxon>
        <taxon>Bacillaceae</taxon>
        <taxon>Bacillus</taxon>
    </lineage>
</organism>
<keyword evidence="2" id="KW-0812">Transmembrane</keyword>
<feature type="compositionally biased region" description="Basic and acidic residues" evidence="1">
    <location>
        <begin position="79"/>
        <end position="110"/>
    </location>
</feature>
<accession>A0A2N5GRP2</accession>
<feature type="region of interest" description="Disordered" evidence="1">
    <location>
        <begin position="79"/>
        <end position="137"/>
    </location>
</feature>
<name>A0A2N5GRP2_9BACI</name>
<reference evidence="3 5" key="1">
    <citation type="submission" date="2017-11" db="EMBL/GenBank/DDBJ databases">
        <title>Comparitive Functional Genomics of Dry Heat Resistant strains isolated from the Viking Spacecraft.</title>
        <authorList>
            <person name="Seuylemezian A."/>
            <person name="Cooper K."/>
            <person name="Vaishampayan P."/>
        </authorList>
    </citation>
    <scope>NUCLEOTIDE SEQUENCE [LARGE SCALE GENOMIC DNA]</scope>
    <source>
        <strain evidence="3 5">M4.6</strain>
    </source>
</reference>
<keyword evidence="2" id="KW-1133">Transmembrane helix</keyword>
<protein>
    <submittedName>
        <fullName evidence="3">Negative regulator of sigma-X activity</fullName>
    </submittedName>
</protein>
<evidence type="ECO:0000256" key="2">
    <source>
        <dbReference type="SAM" id="Phobius"/>
    </source>
</evidence>
<evidence type="ECO:0000313" key="4">
    <source>
        <dbReference type="EMBL" id="PLS00219.1"/>
    </source>
</evidence>
<evidence type="ECO:0000313" key="5">
    <source>
        <dbReference type="Proteomes" id="UP000234951"/>
    </source>
</evidence>
<dbReference type="EMBL" id="PGVD01000013">
    <property type="protein sequence ID" value="PLS00219.1"/>
    <property type="molecule type" value="Genomic_DNA"/>
</dbReference>
<keyword evidence="6" id="KW-1185">Reference proteome</keyword>